<proteinExistence type="predicted"/>
<sequence>MQKIKAEEDQRNSNRLNGLFDENSLVYNALTGRMTAETSLVVKNLLSIGFGVSAQRQLYVMDQEKLNHFAFRVRNGDVSIDPKWPMSLKKVFQGVIDNGCIKNPAEAIQQLVQVKINSMLRSRYASVVTAHTN</sequence>
<dbReference type="EMBL" id="GDHC01016566">
    <property type="protein sequence ID" value="JAQ02063.1"/>
    <property type="molecule type" value="Transcribed_RNA"/>
</dbReference>
<gene>
    <name evidence="1" type="ORF">g.35631</name>
</gene>
<reference evidence="1" key="1">
    <citation type="journal article" date="2016" name="Gigascience">
        <title>De novo construction of an expanded transcriptome assembly for the western tarnished plant bug, Lygus hesperus.</title>
        <authorList>
            <person name="Tassone E.E."/>
            <person name="Geib S.M."/>
            <person name="Hall B."/>
            <person name="Fabrick J.A."/>
            <person name="Brent C.S."/>
            <person name="Hull J.J."/>
        </authorList>
    </citation>
    <scope>NUCLEOTIDE SEQUENCE</scope>
</reference>
<organism evidence="1">
    <name type="scientific">Lygus hesperus</name>
    <name type="common">Western plant bug</name>
    <dbReference type="NCBI Taxonomy" id="30085"/>
    <lineage>
        <taxon>Eukaryota</taxon>
        <taxon>Metazoa</taxon>
        <taxon>Ecdysozoa</taxon>
        <taxon>Arthropoda</taxon>
        <taxon>Hexapoda</taxon>
        <taxon>Insecta</taxon>
        <taxon>Pterygota</taxon>
        <taxon>Neoptera</taxon>
        <taxon>Paraneoptera</taxon>
        <taxon>Hemiptera</taxon>
        <taxon>Heteroptera</taxon>
        <taxon>Panheteroptera</taxon>
        <taxon>Cimicomorpha</taxon>
        <taxon>Miridae</taxon>
        <taxon>Mirini</taxon>
        <taxon>Lygus</taxon>
    </lineage>
</organism>
<evidence type="ECO:0000313" key="1">
    <source>
        <dbReference type="EMBL" id="JAQ02063.1"/>
    </source>
</evidence>
<protein>
    <submittedName>
        <fullName evidence="1">Uncharacterized protein</fullName>
    </submittedName>
</protein>
<name>A0A146L0E1_LYGHE</name>
<dbReference type="AlphaFoldDB" id="A0A146L0E1"/>
<accession>A0A146L0E1</accession>